<proteinExistence type="predicted"/>
<name>A0AAD5QWG1_PARTN</name>
<keyword evidence="3" id="KW-1185">Reference proteome</keyword>
<dbReference type="EMBL" id="JAHQIW010004423">
    <property type="protein sequence ID" value="KAJ1362351.1"/>
    <property type="molecule type" value="Genomic_DNA"/>
</dbReference>
<gene>
    <name evidence="2" type="ORF">KIN20_021874</name>
</gene>
<organism evidence="2 3">
    <name type="scientific">Parelaphostrongylus tenuis</name>
    <name type="common">Meningeal worm</name>
    <dbReference type="NCBI Taxonomy" id="148309"/>
    <lineage>
        <taxon>Eukaryota</taxon>
        <taxon>Metazoa</taxon>
        <taxon>Ecdysozoa</taxon>
        <taxon>Nematoda</taxon>
        <taxon>Chromadorea</taxon>
        <taxon>Rhabditida</taxon>
        <taxon>Rhabditina</taxon>
        <taxon>Rhabditomorpha</taxon>
        <taxon>Strongyloidea</taxon>
        <taxon>Metastrongylidae</taxon>
        <taxon>Parelaphostrongylus</taxon>
    </lineage>
</organism>
<feature type="region of interest" description="Disordered" evidence="1">
    <location>
        <begin position="53"/>
        <end position="92"/>
    </location>
</feature>
<comment type="caution">
    <text evidence="2">The sequence shown here is derived from an EMBL/GenBank/DDBJ whole genome shotgun (WGS) entry which is preliminary data.</text>
</comment>
<feature type="compositionally biased region" description="Low complexity" evidence="1">
    <location>
        <begin position="63"/>
        <end position="74"/>
    </location>
</feature>
<accession>A0AAD5QWG1</accession>
<dbReference type="AlphaFoldDB" id="A0AAD5QWG1"/>
<evidence type="ECO:0000313" key="2">
    <source>
        <dbReference type="EMBL" id="KAJ1362351.1"/>
    </source>
</evidence>
<evidence type="ECO:0000313" key="3">
    <source>
        <dbReference type="Proteomes" id="UP001196413"/>
    </source>
</evidence>
<protein>
    <submittedName>
        <fullName evidence="2">Uncharacterized protein</fullName>
    </submittedName>
</protein>
<evidence type="ECO:0000256" key="1">
    <source>
        <dbReference type="SAM" id="MobiDB-lite"/>
    </source>
</evidence>
<dbReference type="Proteomes" id="UP001196413">
    <property type="component" value="Unassembled WGS sequence"/>
</dbReference>
<sequence length="218" mass="24475">MLFYSESPTDTFGSVRDRIARFEALQDAKPRKSPPDKYSVDVVVKSGVQMLEQGPDYEDVTQEPLSPSIESEISQAEVKSSSSYNGEDYARKPFHDWDSREKREVEPKFDAVYLAEDIIEGKSAKVTPTIEDYSGTAIGTKLKVIDLEQPDSLRESDSTMPHHLAELNKTTLSSDLGDLRQMKRNNLTANYQCLHLPFPVANSKSLSKSAQNRVKAEQ</sequence>
<reference evidence="2" key="1">
    <citation type="submission" date="2021-06" db="EMBL/GenBank/DDBJ databases">
        <title>Parelaphostrongylus tenuis whole genome reference sequence.</title>
        <authorList>
            <person name="Garwood T.J."/>
            <person name="Larsen P.A."/>
            <person name="Fountain-Jones N.M."/>
            <person name="Garbe J.R."/>
            <person name="Macchietto M.G."/>
            <person name="Kania S.A."/>
            <person name="Gerhold R.W."/>
            <person name="Richards J.E."/>
            <person name="Wolf T.M."/>
        </authorList>
    </citation>
    <scope>NUCLEOTIDE SEQUENCE</scope>
    <source>
        <strain evidence="2">MNPRO001-30</strain>
        <tissue evidence="2">Meninges</tissue>
    </source>
</reference>